<evidence type="ECO:0000256" key="2">
    <source>
        <dbReference type="ARBA" id="ARBA00022694"/>
    </source>
</evidence>
<dbReference type="InterPro" id="IPR056842">
    <property type="entry name" value="THADA-like_TPR_C"/>
</dbReference>
<dbReference type="PANTHER" id="PTHR14387">
    <property type="entry name" value="THADA/DEATH RECEPTOR INTERACTING PROTEIN"/>
    <property type="match status" value="1"/>
</dbReference>
<evidence type="ECO:0008006" key="7">
    <source>
        <dbReference type="Google" id="ProtNLM"/>
    </source>
</evidence>
<reference evidence="5" key="2">
    <citation type="submission" date="2023-03" db="EMBL/GenBank/DDBJ databases">
        <authorList>
            <person name="Inwood S.N."/>
            <person name="Skelly J.G."/>
            <person name="Guhlin J."/>
            <person name="Harrop T.W.R."/>
            <person name="Goldson S.G."/>
            <person name="Dearden P.K."/>
        </authorList>
    </citation>
    <scope>NUCLEOTIDE SEQUENCE</scope>
    <source>
        <strain evidence="5">Irish</strain>
        <tissue evidence="5">Whole body</tissue>
    </source>
</reference>
<dbReference type="InterPro" id="IPR051954">
    <property type="entry name" value="tRNA_methyltransferase_THADA"/>
</dbReference>
<feature type="domain" description="tRNA (32-2'-O)-methyltransferase regulator THADA-like C-terminal TPR repeats region" evidence="4">
    <location>
        <begin position="944"/>
        <end position="1089"/>
    </location>
</feature>
<feature type="domain" description="DUF2428" evidence="3">
    <location>
        <begin position="691"/>
        <end position="942"/>
    </location>
</feature>
<dbReference type="PANTHER" id="PTHR14387:SF0">
    <property type="entry name" value="DUF2428 DOMAIN-CONTAINING PROTEIN"/>
    <property type="match status" value="1"/>
</dbReference>
<dbReference type="Pfam" id="PF25151">
    <property type="entry name" value="TPR_Trm732_C"/>
    <property type="match status" value="1"/>
</dbReference>
<sequence length="1640" mass="191492">MGFNKIPGIIDENDDDTNFRSDDILNDLKQNKNERDLKTFRKLLTCPLRTFDSTWQQVLLELLNIIIDDEQGYIDQKRLASQAFFTIIAASHSIDDQKNYLQLMLTLNDSKLIIFNEEFEVSDMDSFKLLIIHGYLLASEKTILSSNIFPLLFEVIQKYCMTYTKHIYFAFKLLDIWLKKSRDIDFWKDNNSTIEKNLEAIIFSNWDNCINEIAKINASHVFPVYLKIMRDKYNGFLEYALKTTTEYLSWLSPTKFIIVAEICKIYHVYPKVPYLEVNIFQSLTKSHLKHVGTKLYVTLLDKMDLEQWNKLIKNSLHLNAKKLESENNNGALHVLWELWMKPTLIKFKETLIPSLWTQFCVKETLKSASYLIKISSELGITWSQLTSQSDANSNEDHLMTMRDYWKKCEESQLPLIINVVDEYASLNIFTAYCRMKDFLNETDNYKLCENILYYNANSCSTQFRKGLFDNFKILFERVVKIRGDIEKEFVSWLHYFILDCFEPGSCYQRKLIGLKLYEIILMYTNGVGGSTKQRKNLQDGILLKEAMKEKNIWNIDNKFTLFILLQLCIDPIDEIRELSSNIINNYFNINNDLTKEEIEQLKLKAIEMNKSSKFYEIAGGVKLTLIINKHEDKLPNTHLHETLYENAKSSLELIKIDLFRALTEGNNFSASLIALLELEFQNTSKNSHDDFFQRLLDLMEDATMFFLSALSPKSSDVSYSSSFAEMGIAIEETIKTSAVAYEFNENIISPAHQIVLSCIWLALKTLCELSAKISTSTNLHSNVKRSVDLIVSVLLKCRHKGAIEAAGVALGMSVRYLAVKKEYYCLIDTYLDKLLSLNSNDKIDLTRRGAGLSIMFHRMISNDDKKTRRLLHKAMEYLIQSLCDPTTDCDVEIDSNQDCARARQLHFLRTIVADKTLHPHLVAYMEKISMICFEYLQSLEWAIRNASLQLLGAMIPRLVGQSSESELNFGNGYLIDHFYTHYPVLAEFVLDRISDSSAFNLNSNMVPILTLISKMSVGGCDFTDYSSREYTEKLRNAVRSLFCHSVDHVRYAAAKAYAALVSVRDLPDELFAMKTENLENKNRNFIHGHHMSQICLYLSAERADIWSETFPNDDYNMAMVMKAREFQLKRARLMCHYWLSNENEFDKKPLCNVIEATFLQSLNMTPFWNRINSKLSYRFISFSQFLTIVERASVKNDIGVSEFFHQFFKLNPFTIEEINPQLIINCRYRNSNIIYFVMKHLHKEMIENIERFHSYAIPIIESFRTSFPNFLEYSNQRVVLEICRIFILIFNQVENLNSCSPILSFTKVYLIYLAVEIMRLSQLETHRCKKLKHLMYKIYLRISKLLKKDLGLDVKNYIENSINNGDERECLAAIDLLVDFHFFNCRIDWSINCPCEKNANKIFVHKLFITLLSDGNSEVRRTLYEKLLDKQIWQGSWYNFHKHTHESECHQCHDTLYNSCKPLIPKNMQLLLHNMMFDLFPSENQILINDTFKWLPVIVDHNELVNKSELESPFDQDETYREITKTFNITFFLRLLDFNRKNCLFARVKYTKIIMISNYFLKNYIAYLTNKGYSDLDAIIHLKVSDYLCHKATIYKNIADDLLMITDDIDLPYCKLNSEPFSEINCDNMYSSSKLLLGKL</sequence>
<gene>
    <name evidence="5" type="ORF">PV328_009728</name>
</gene>
<dbReference type="EMBL" id="JAQQBS010001424">
    <property type="protein sequence ID" value="KAK0158774.1"/>
    <property type="molecule type" value="Genomic_DNA"/>
</dbReference>
<keyword evidence="6" id="KW-1185">Reference proteome</keyword>
<protein>
    <recommendedName>
        <fullName evidence="7">DUF2428 domain-containing protein</fullName>
    </recommendedName>
</protein>
<dbReference type="InterPro" id="IPR016024">
    <property type="entry name" value="ARM-type_fold"/>
</dbReference>
<dbReference type="InterPro" id="IPR011989">
    <property type="entry name" value="ARM-like"/>
</dbReference>
<keyword evidence="2" id="KW-0819">tRNA processing</keyword>
<dbReference type="GO" id="GO:0005829">
    <property type="term" value="C:cytosol"/>
    <property type="evidence" value="ECO:0007669"/>
    <property type="project" value="TreeGrafter"/>
</dbReference>
<dbReference type="SUPFAM" id="SSF48371">
    <property type="entry name" value="ARM repeat"/>
    <property type="match status" value="1"/>
</dbReference>
<evidence type="ECO:0000313" key="6">
    <source>
        <dbReference type="Proteomes" id="UP001168990"/>
    </source>
</evidence>
<dbReference type="InterPro" id="IPR019442">
    <property type="entry name" value="THADA/TRM732_DUF2428"/>
</dbReference>
<evidence type="ECO:0000256" key="1">
    <source>
        <dbReference type="ARBA" id="ARBA00010409"/>
    </source>
</evidence>
<dbReference type="GO" id="GO:0030488">
    <property type="term" value="P:tRNA methylation"/>
    <property type="evidence" value="ECO:0007669"/>
    <property type="project" value="TreeGrafter"/>
</dbReference>
<dbReference type="Pfam" id="PF10350">
    <property type="entry name" value="DUF2428"/>
    <property type="match status" value="1"/>
</dbReference>
<evidence type="ECO:0000259" key="4">
    <source>
        <dbReference type="Pfam" id="PF25151"/>
    </source>
</evidence>
<accession>A0AA39EXS8</accession>
<dbReference type="Gene3D" id="1.25.10.10">
    <property type="entry name" value="Leucine-rich Repeat Variant"/>
    <property type="match status" value="1"/>
</dbReference>
<comment type="similarity">
    <text evidence="1">Belongs to the THADA family.</text>
</comment>
<proteinExistence type="inferred from homology"/>
<evidence type="ECO:0000259" key="3">
    <source>
        <dbReference type="Pfam" id="PF10350"/>
    </source>
</evidence>
<comment type="caution">
    <text evidence="5">The sequence shown here is derived from an EMBL/GenBank/DDBJ whole genome shotgun (WGS) entry which is preliminary data.</text>
</comment>
<reference evidence="5" key="1">
    <citation type="journal article" date="2023" name="bioRxiv">
        <title>Scaffold-level genome assemblies of two parasitoid biocontrol wasps reveal the parthenogenesis mechanism and an associated novel virus.</title>
        <authorList>
            <person name="Inwood S."/>
            <person name="Skelly J."/>
            <person name="Guhlin J."/>
            <person name="Harrop T."/>
            <person name="Goldson S."/>
            <person name="Dearden P."/>
        </authorList>
    </citation>
    <scope>NUCLEOTIDE SEQUENCE</scope>
    <source>
        <strain evidence="5">Irish</strain>
        <tissue evidence="5">Whole body</tissue>
    </source>
</reference>
<organism evidence="5 6">
    <name type="scientific">Microctonus aethiopoides</name>
    <dbReference type="NCBI Taxonomy" id="144406"/>
    <lineage>
        <taxon>Eukaryota</taxon>
        <taxon>Metazoa</taxon>
        <taxon>Ecdysozoa</taxon>
        <taxon>Arthropoda</taxon>
        <taxon>Hexapoda</taxon>
        <taxon>Insecta</taxon>
        <taxon>Pterygota</taxon>
        <taxon>Neoptera</taxon>
        <taxon>Endopterygota</taxon>
        <taxon>Hymenoptera</taxon>
        <taxon>Apocrita</taxon>
        <taxon>Ichneumonoidea</taxon>
        <taxon>Braconidae</taxon>
        <taxon>Euphorinae</taxon>
        <taxon>Microctonus</taxon>
    </lineage>
</organism>
<evidence type="ECO:0000313" key="5">
    <source>
        <dbReference type="EMBL" id="KAK0158774.1"/>
    </source>
</evidence>
<dbReference type="Proteomes" id="UP001168990">
    <property type="component" value="Unassembled WGS sequence"/>
</dbReference>
<name>A0AA39EXS8_9HYME</name>